<dbReference type="Pfam" id="PF04940">
    <property type="entry name" value="BLUF"/>
    <property type="match status" value="1"/>
</dbReference>
<dbReference type="PROSITE" id="PS50925">
    <property type="entry name" value="BLUF"/>
    <property type="match status" value="1"/>
</dbReference>
<dbReference type="RefSeq" id="WP_377115325.1">
    <property type="nucleotide sequence ID" value="NZ_JBHTHZ010000005.1"/>
</dbReference>
<keyword evidence="3" id="KW-1185">Reference proteome</keyword>
<accession>A0ABW3AST3</accession>
<sequence length="144" mass="17005">MYMSKATHKPTQQHLDDILKISVDNNKQKNITGMLLYVSEKNETQNGRFIQVLEGEEKVVRESFEKIRMDVRHTSVVELFTYSINDRNFPDWSMGYKRIESEDLPADLKEWFDPDNFPNNKAKGIINVPLTYLKSFNQLYKQLK</sequence>
<dbReference type="Gene3D" id="3.30.70.100">
    <property type="match status" value="1"/>
</dbReference>
<dbReference type="InterPro" id="IPR036046">
    <property type="entry name" value="Acylphosphatase-like_dom_sf"/>
</dbReference>
<evidence type="ECO:0000313" key="2">
    <source>
        <dbReference type="EMBL" id="MFD0794018.1"/>
    </source>
</evidence>
<dbReference type="Proteomes" id="UP001597010">
    <property type="component" value="Unassembled WGS sequence"/>
</dbReference>
<comment type="caution">
    <text evidence="2">The sequence shown here is derived from an EMBL/GenBank/DDBJ whole genome shotgun (WGS) entry which is preliminary data.</text>
</comment>
<protein>
    <submittedName>
        <fullName evidence="2">BLUF domain-containing protein</fullName>
    </submittedName>
</protein>
<dbReference type="InterPro" id="IPR007024">
    <property type="entry name" value="BLUF_domain"/>
</dbReference>
<dbReference type="SMART" id="SM01034">
    <property type="entry name" value="BLUF"/>
    <property type="match status" value="1"/>
</dbReference>
<feature type="domain" description="BLUF" evidence="1">
    <location>
        <begin position="1"/>
        <end position="95"/>
    </location>
</feature>
<dbReference type="SUPFAM" id="SSF54975">
    <property type="entry name" value="Acylphosphatase/BLUF domain-like"/>
    <property type="match status" value="1"/>
</dbReference>
<gene>
    <name evidence="2" type="ORF">ACFQZX_10345</name>
</gene>
<evidence type="ECO:0000313" key="3">
    <source>
        <dbReference type="Proteomes" id="UP001597010"/>
    </source>
</evidence>
<proteinExistence type="predicted"/>
<evidence type="ECO:0000259" key="1">
    <source>
        <dbReference type="PROSITE" id="PS50925"/>
    </source>
</evidence>
<organism evidence="2 3">
    <name type="scientific">Mucilaginibacter litoreus</name>
    <dbReference type="NCBI Taxonomy" id="1048221"/>
    <lineage>
        <taxon>Bacteria</taxon>
        <taxon>Pseudomonadati</taxon>
        <taxon>Bacteroidota</taxon>
        <taxon>Sphingobacteriia</taxon>
        <taxon>Sphingobacteriales</taxon>
        <taxon>Sphingobacteriaceae</taxon>
        <taxon>Mucilaginibacter</taxon>
    </lineage>
</organism>
<dbReference type="EMBL" id="JBHTHZ010000005">
    <property type="protein sequence ID" value="MFD0794018.1"/>
    <property type="molecule type" value="Genomic_DNA"/>
</dbReference>
<reference evidence="3" key="1">
    <citation type="journal article" date="2019" name="Int. J. Syst. Evol. Microbiol.">
        <title>The Global Catalogue of Microorganisms (GCM) 10K type strain sequencing project: providing services to taxonomists for standard genome sequencing and annotation.</title>
        <authorList>
            <consortium name="The Broad Institute Genomics Platform"/>
            <consortium name="The Broad Institute Genome Sequencing Center for Infectious Disease"/>
            <person name="Wu L."/>
            <person name="Ma J."/>
        </authorList>
    </citation>
    <scope>NUCLEOTIDE SEQUENCE [LARGE SCALE GENOMIC DNA]</scope>
    <source>
        <strain evidence="3">CCUG 61484</strain>
    </source>
</reference>
<name>A0ABW3AST3_9SPHI</name>